<comment type="caution">
    <text evidence="2">The sequence shown here is derived from an EMBL/GenBank/DDBJ whole genome shotgun (WGS) entry which is preliminary data.</text>
</comment>
<dbReference type="GO" id="GO:0009435">
    <property type="term" value="P:NAD+ biosynthetic process"/>
    <property type="evidence" value="ECO:0007669"/>
    <property type="project" value="InterPro"/>
</dbReference>
<evidence type="ECO:0000259" key="1">
    <source>
        <dbReference type="Pfam" id="PF01958"/>
    </source>
</evidence>
<reference evidence="2 3" key="1">
    <citation type="submission" date="2021-06" db="EMBL/GenBank/DDBJ databases">
        <title>Caerostris extrusa draft genome.</title>
        <authorList>
            <person name="Kono N."/>
            <person name="Arakawa K."/>
        </authorList>
    </citation>
    <scope>NUCLEOTIDE SEQUENCE [LARGE SCALE GENOMIC DNA]</scope>
</reference>
<dbReference type="EMBL" id="BPLR01002804">
    <property type="protein sequence ID" value="GIX77945.1"/>
    <property type="molecule type" value="Genomic_DNA"/>
</dbReference>
<dbReference type="SUPFAM" id="SSF51735">
    <property type="entry name" value="NAD(P)-binding Rossmann-fold domains"/>
    <property type="match status" value="1"/>
</dbReference>
<evidence type="ECO:0000313" key="2">
    <source>
        <dbReference type="EMBL" id="GIX77945.1"/>
    </source>
</evidence>
<protein>
    <submittedName>
        <fullName evidence="2">L-aspartate dehydrogenase</fullName>
    </submittedName>
</protein>
<sequence length="243" mass="26600">MSSCHNKRRVGILGYGNLGKFLASKIIESNSYQLAFIWNRSNLCGKLDESVDSSFILSDINDFKTKKPDIIVEPTALSDENLLEELKAAATINGLYIPSGALWGGEDIRKMSDSGVLQSVTVTMKKHPLSLKLEGYLKEKNSHVKSEATVLYQGCVRDVCALAPHNTNTMAAAALAAQNLGFDGVTGCLVSDPSLVDYHIVEIEALGIPKDDGTCFHVHTIRKIQPSLELSLVTLLQQHFWQP</sequence>
<dbReference type="PANTHER" id="PTHR31873:SF6">
    <property type="entry name" value="ASPARTATE DEHYDROGENASE DOMAIN-CONTAINING PROTEIN"/>
    <property type="match status" value="1"/>
</dbReference>
<feature type="domain" description="Aspartate dehydrogenase" evidence="1">
    <location>
        <begin position="146"/>
        <end position="222"/>
    </location>
</feature>
<dbReference type="Gene3D" id="3.40.50.720">
    <property type="entry name" value="NAD(P)-binding Rossmann-like Domain"/>
    <property type="match status" value="1"/>
</dbReference>
<proteinExistence type="predicted"/>
<dbReference type="Proteomes" id="UP001054945">
    <property type="component" value="Unassembled WGS sequence"/>
</dbReference>
<dbReference type="SUPFAM" id="SSF55347">
    <property type="entry name" value="Glyceraldehyde-3-phosphate dehydrogenase-like, C-terminal domain"/>
    <property type="match status" value="1"/>
</dbReference>
<keyword evidence="3" id="KW-1185">Reference proteome</keyword>
<dbReference type="InterPro" id="IPR036291">
    <property type="entry name" value="NAD(P)-bd_dom_sf"/>
</dbReference>
<organism evidence="2 3">
    <name type="scientific">Caerostris extrusa</name>
    <name type="common">Bark spider</name>
    <name type="synonym">Caerostris bankana</name>
    <dbReference type="NCBI Taxonomy" id="172846"/>
    <lineage>
        <taxon>Eukaryota</taxon>
        <taxon>Metazoa</taxon>
        <taxon>Ecdysozoa</taxon>
        <taxon>Arthropoda</taxon>
        <taxon>Chelicerata</taxon>
        <taxon>Arachnida</taxon>
        <taxon>Araneae</taxon>
        <taxon>Araneomorphae</taxon>
        <taxon>Entelegynae</taxon>
        <taxon>Araneoidea</taxon>
        <taxon>Araneidae</taxon>
        <taxon>Caerostris</taxon>
    </lineage>
</organism>
<gene>
    <name evidence="2" type="primary">aspdh</name>
    <name evidence="2" type="ORF">CEXT_333621</name>
</gene>
<dbReference type="AlphaFoldDB" id="A0AAV4N266"/>
<name>A0AAV4N266_CAEEX</name>
<dbReference type="GO" id="GO:0033735">
    <property type="term" value="F:aspartate dehydrogenase [NAD(P)+] activity"/>
    <property type="evidence" value="ECO:0007669"/>
    <property type="project" value="InterPro"/>
</dbReference>
<evidence type="ECO:0000313" key="3">
    <source>
        <dbReference type="Proteomes" id="UP001054945"/>
    </source>
</evidence>
<dbReference type="PANTHER" id="PTHR31873">
    <property type="entry name" value="L-ASPARTATE DEHYDROGENASE-RELATED"/>
    <property type="match status" value="1"/>
</dbReference>
<accession>A0AAV4N266</accession>
<dbReference type="Pfam" id="PF01958">
    <property type="entry name" value="Asp_DH_C"/>
    <property type="match status" value="1"/>
</dbReference>
<dbReference type="Gene3D" id="3.30.360.10">
    <property type="entry name" value="Dihydrodipicolinate Reductase, domain 2"/>
    <property type="match status" value="1"/>
</dbReference>
<dbReference type="InterPro" id="IPR002811">
    <property type="entry name" value="Asp_DH"/>
</dbReference>